<dbReference type="PRINTS" id="PR01282">
    <property type="entry name" value="COUPTNFACTOR"/>
</dbReference>
<evidence type="ECO:0000256" key="1">
    <source>
        <dbReference type="ARBA" id="ARBA00023015"/>
    </source>
</evidence>
<dbReference type="InterPro" id="IPR000536">
    <property type="entry name" value="Nucl_hrmn_rcpt_lig-bd"/>
</dbReference>
<evidence type="ECO:0000259" key="5">
    <source>
        <dbReference type="PROSITE" id="PS51843"/>
    </source>
</evidence>
<keyword evidence="1" id="KW-0805">Transcription regulation</keyword>
<dbReference type="PANTHER" id="PTHR24083">
    <property type="entry name" value="NUCLEAR HORMONE RECEPTOR"/>
    <property type="match status" value="1"/>
</dbReference>
<dbReference type="AlphaFoldDB" id="A0A0L8I7V2"/>
<dbReference type="PROSITE" id="PS51843">
    <property type="entry name" value="NR_LBD"/>
    <property type="match status" value="1"/>
</dbReference>
<protein>
    <recommendedName>
        <fullName evidence="5">NR LBD domain-containing protein</fullName>
    </recommendedName>
</protein>
<dbReference type="InterPro" id="IPR050274">
    <property type="entry name" value="Nuclear_hormone_rcpt_NR2"/>
</dbReference>
<dbReference type="InterPro" id="IPR035500">
    <property type="entry name" value="NHR-like_dom_sf"/>
</dbReference>
<evidence type="ECO:0000313" key="6">
    <source>
        <dbReference type="EMBL" id="KOF97556.1"/>
    </source>
</evidence>
<feature type="non-terminal residue" evidence="6">
    <location>
        <position position="1"/>
    </location>
</feature>
<evidence type="ECO:0000256" key="2">
    <source>
        <dbReference type="ARBA" id="ARBA00023163"/>
    </source>
</evidence>
<dbReference type="SUPFAM" id="SSF48508">
    <property type="entry name" value="Nuclear receptor ligand-binding domain"/>
    <property type="match status" value="1"/>
</dbReference>
<feature type="region of interest" description="Disordered" evidence="4">
    <location>
        <begin position="14"/>
        <end position="45"/>
    </location>
</feature>
<evidence type="ECO:0000256" key="3">
    <source>
        <dbReference type="ARBA" id="ARBA00023170"/>
    </source>
</evidence>
<keyword evidence="3" id="KW-0675">Receptor</keyword>
<proteinExistence type="predicted"/>
<dbReference type="PRINTS" id="PR00398">
    <property type="entry name" value="STRDHORMONER"/>
</dbReference>
<dbReference type="InterPro" id="IPR001723">
    <property type="entry name" value="Nuclear_hrmn_rcpt"/>
</dbReference>
<reference evidence="6" key="1">
    <citation type="submission" date="2015-07" db="EMBL/GenBank/DDBJ databases">
        <title>MeaNS - Measles Nucleotide Surveillance Program.</title>
        <authorList>
            <person name="Tran T."/>
            <person name="Druce J."/>
        </authorList>
    </citation>
    <scope>NUCLEOTIDE SEQUENCE</scope>
    <source>
        <strain evidence="6">UCB-OBI-ISO-001</strain>
        <tissue evidence="6">Gonad</tissue>
    </source>
</reference>
<gene>
    <name evidence="6" type="ORF">OCBIM_22029145mg</name>
</gene>
<sequence length="254" mass="27680">VCSTAEVIASRSLNKHANPSSGAKTAVQRGRVPPTQHPGFPGQMALTNGDPLNGHTYLSSFISMLIRAEPYPTSRYGQCMQPNNIMGIENICELAARLLFSAVEWARNIPFFPDLQVADQVALLRLSWSELFVLNAAQCSMPLHVAPLLAAAGLHASPMAADRVVAFMDHIRIFQEQVEKLKALHVDSAEYSCLKAIVLFSSGVVTSSTTTTIIIIIIINDSNNYNNTNKLHNMQGNRIQNIPPLSSTRVCVIA</sequence>
<dbReference type="OrthoDB" id="5873264at2759"/>
<feature type="compositionally biased region" description="Polar residues" evidence="4">
    <location>
        <begin position="14"/>
        <end position="23"/>
    </location>
</feature>
<accession>A0A0L8I7V2</accession>
<keyword evidence="2" id="KW-0804">Transcription</keyword>
<feature type="domain" description="NR LBD" evidence="5">
    <location>
        <begin position="57"/>
        <end position="254"/>
    </location>
</feature>
<evidence type="ECO:0000256" key="4">
    <source>
        <dbReference type="SAM" id="MobiDB-lite"/>
    </source>
</evidence>
<name>A0A0L8I7V2_OCTBM</name>
<organism evidence="6">
    <name type="scientific">Octopus bimaculoides</name>
    <name type="common">California two-spotted octopus</name>
    <dbReference type="NCBI Taxonomy" id="37653"/>
    <lineage>
        <taxon>Eukaryota</taxon>
        <taxon>Metazoa</taxon>
        <taxon>Spiralia</taxon>
        <taxon>Lophotrochozoa</taxon>
        <taxon>Mollusca</taxon>
        <taxon>Cephalopoda</taxon>
        <taxon>Coleoidea</taxon>
        <taxon>Octopodiformes</taxon>
        <taxon>Octopoda</taxon>
        <taxon>Incirrata</taxon>
        <taxon>Octopodidae</taxon>
        <taxon>Octopus</taxon>
    </lineage>
</organism>
<dbReference type="Pfam" id="PF00104">
    <property type="entry name" value="Hormone_recep"/>
    <property type="match status" value="1"/>
</dbReference>
<dbReference type="Gene3D" id="1.10.565.10">
    <property type="entry name" value="Retinoid X Receptor"/>
    <property type="match status" value="1"/>
</dbReference>
<dbReference type="EMBL" id="KQ416288">
    <property type="protein sequence ID" value="KOF97556.1"/>
    <property type="molecule type" value="Genomic_DNA"/>
</dbReference>
<dbReference type="SMART" id="SM00430">
    <property type="entry name" value="HOLI"/>
    <property type="match status" value="1"/>
</dbReference>